<feature type="region of interest" description="Disordered" evidence="8">
    <location>
        <begin position="50"/>
        <end position="131"/>
    </location>
</feature>
<dbReference type="PANTHER" id="PTHR14009:SF1">
    <property type="entry name" value="MITOCHONDRIAL PROTON_CALCIUM EXCHANGER PROTEIN"/>
    <property type="match status" value="1"/>
</dbReference>
<reference evidence="10 11" key="1">
    <citation type="submission" date="2019-01" db="EMBL/GenBank/DDBJ databases">
        <title>Draft genome sequence of Psathyrella aberdarensis IHI B618.</title>
        <authorList>
            <person name="Buettner E."/>
            <person name="Kellner H."/>
        </authorList>
    </citation>
    <scope>NUCLEOTIDE SEQUENCE [LARGE SCALE GENOMIC DNA]</scope>
    <source>
        <strain evidence="10 11">IHI B618</strain>
    </source>
</reference>
<keyword evidence="4" id="KW-1133">Transmembrane helix</keyword>
<keyword evidence="5 7" id="KW-0496">Mitochondrion</keyword>
<comment type="subcellular location">
    <subcellularLocation>
        <location evidence="1">Mitochondrion inner membrane</location>
        <topology evidence="1">Single-pass membrane protein</topology>
    </subcellularLocation>
</comment>
<dbReference type="InterPro" id="IPR044202">
    <property type="entry name" value="LETM1/MDM38-like"/>
</dbReference>
<dbReference type="GO" id="GO:0005743">
    <property type="term" value="C:mitochondrial inner membrane"/>
    <property type="evidence" value="ECO:0007669"/>
    <property type="project" value="UniProtKB-SubCell"/>
</dbReference>
<evidence type="ECO:0000256" key="7">
    <source>
        <dbReference type="PROSITE-ProRule" id="PRU01094"/>
    </source>
</evidence>
<accession>A0A4Q2CZQ8</accession>
<keyword evidence="11" id="KW-1185">Reference proteome</keyword>
<dbReference type="PROSITE" id="PS51758">
    <property type="entry name" value="LETM1_RBD"/>
    <property type="match status" value="1"/>
</dbReference>
<evidence type="ECO:0000313" key="10">
    <source>
        <dbReference type="EMBL" id="RXW12390.1"/>
    </source>
</evidence>
<dbReference type="GO" id="GO:0043022">
    <property type="term" value="F:ribosome binding"/>
    <property type="evidence" value="ECO:0007669"/>
    <property type="project" value="InterPro"/>
</dbReference>
<feature type="compositionally biased region" description="Low complexity" evidence="8">
    <location>
        <begin position="93"/>
        <end position="106"/>
    </location>
</feature>
<keyword evidence="6" id="KW-0472">Membrane</keyword>
<dbReference type="GO" id="GO:0030003">
    <property type="term" value="P:intracellular monoatomic cation homeostasis"/>
    <property type="evidence" value="ECO:0007669"/>
    <property type="project" value="TreeGrafter"/>
</dbReference>
<gene>
    <name evidence="10" type="ORF">EST38_g13463</name>
</gene>
<feature type="compositionally biased region" description="Polar residues" evidence="8">
    <location>
        <begin position="110"/>
        <end position="119"/>
    </location>
</feature>
<dbReference type="Pfam" id="PF07766">
    <property type="entry name" value="LETM1_RBD"/>
    <property type="match status" value="1"/>
</dbReference>
<evidence type="ECO:0000256" key="1">
    <source>
        <dbReference type="ARBA" id="ARBA00004434"/>
    </source>
</evidence>
<evidence type="ECO:0000256" key="2">
    <source>
        <dbReference type="ARBA" id="ARBA00022692"/>
    </source>
</evidence>
<keyword evidence="2" id="KW-0812">Transmembrane</keyword>
<protein>
    <recommendedName>
        <fullName evidence="9">Letm1 RBD domain-containing protein</fullName>
    </recommendedName>
</protein>
<evidence type="ECO:0000256" key="3">
    <source>
        <dbReference type="ARBA" id="ARBA00022792"/>
    </source>
</evidence>
<keyword evidence="3" id="KW-0999">Mitochondrion inner membrane</keyword>
<evidence type="ECO:0000313" key="11">
    <source>
        <dbReference type="Proteomes" id="UP000290288"/>
    </source>
</evidence>
<evidence type="ECO:0000256" key="6">
    <source>
        <dbReference type="ARBA" id="ARBA00023136"/>
    </source>
</evidence>
<evidence type="ECO:0000259" key="9">
    <source>
        <dbReference type="PROSITE" id="PS51758"/>
    </source>
</evidence>
<evidence type="ECO:0000256" key="5">
    <source>
        <dbReference type="ARBA" id="ARBA00023128"/>
    </source>
</evidence>
<name>A0A4Q2CZQ8_9AGAR</name>
<dbReference type="AlphaFoldDB" id="A0A4Q2CZQ8"/>
<comment type="caution">
    <text evidence="10">The sequence shown here is derived from an EMBL/GenBank/DDBJ whole genome shotgun (WGS) entry which is preliminary data.</text>
</comment>
<sequence>MLRSIPSHVPHKLSLTRSRPSPLWISNVGLARRHPPRSALYPAPFLRHYSPLNPTPGQDSKLAEKGPPIPPLPPARKHKVELRPGPLKPKPAPSHSASPAALPNAPVKTQAGSQETPALSLNKAKEEAQRDISEAEKHGILPPPPPGANWFRATLHKAIELAKFYFRGVKLIFSRRREIAAIRARIKAGGSPLTRAEYRFIRTQKDDVNKVVPFLIIALLLEEVIPLIAIYAPFMLPSTCILPSQRARIEAKRAEKALNSSVNSKAIFSGLKSQGSISLEALGKVEGAPTAICSLLGLSTLGIDFLRTRRIRQHLQFIAEDDKLLIQDGAQLSDSELTDTLAERGLFLPANSTNAASKEKLLQWWLTSVEDTTSEDALSKRLDLILSRQ</sequence>
<dbReference type="EMBL" id="SDEE01001262">
    <property type="protein sequence ID" value="RXW12390.1"/>
    <property type="molecule type" value="Genomic_DNA"/>
</dbReference>
<dbReference type="PANTHER" id="PTHR14009">
    <property type="entry name" value="LEUCINE ZIPPER-EF-HAND CONTAINING TRANSMEMBRANE PROTEIN"/>
    <property type="match status" value="1"/>
</dbReference>
<proteinExistence type="predicted"/>
<dbReference type="OrthoDB" id="73691at2759"/>
<dbReference type="Proteomes" id="UP000290288">
    <property type="component" value="Unassembled WGS sequence"/>
</dbReference>
<feature type="domain" description="Letm1 RBD" evidence="9">
    <location>
        <begin position="199"/>
        <end position="389"/>
    </location>
</feature>
<evidence type="ECO:0000256" key="4">
    <source>
        <dbReference type="ARBA" id="ARBA00022989"/>
    </source>
</evidence>
<dbReference type="InterPro" id="IPR033122">
    <property type="entry name" value="LETM1-like_RBD"/>
</dbReference>
<dbReference type="STRING" id="2316362.A0A4Q2CZQ8"/>
<evidence type="ECO:0000256" key="8">
    <source>
        <dbReference type="SAM" id="MobiDB-lite"/>
    </source>
</evidence>
<organism evidence="10 11">
    <name type="scientific">Candolleomyces aberdarensis</name>
    <dbReference type="NCBI Taxonomy" id="2316362"/>
    <lineage>
        <taxon>Eukaryota</taxon>
        <taxon>Fungi</taxon>
        <taxon>Dikarya</taxon>
        <taxon>Basidiomycota</taxon>
        <taxon>Agaricomycotina</taxon>
        <taxon>Agaricomycetes</taxon>
        <taxon>Agaricomycetidae</taxon>
        <taxon>Agaricales</taxon>
        <taxon>Agaricineae</taxon>
        <taxon>Psathyrellaceae</taxon>
        <taxon>Candolleomyces</taxon>
    </lineage>
</organism>